<dbReference type="InterPro" id="IPR036412">
    <property type="entry name" value="HAD-like_sf"/>
</dbReference>
<dbReference type="PANTHER" id="PTHR47478:SF1">
    <property type="entry name" value="PYRIMIDINE 5'-NUCLEOTIDASE YJJG"/>
    <property type="match status" value="1"/>
</dbReference>
<dbReference type="AlphaFoldDB" id="A0A645EIS6"/>
<sequence>MQRLRFEQFLEYLHQDPARAQAVNDHYVENLGKQAVVMDGAMDMLRRVKAHYRLAVVTNGLHLVQRARLERSGFLPLLDGVFISQEMGVQKPTKAYFDAVLAAFGDGSPNKYLMIGDSLSADIQGGINAGLDTCWFRPAGMEPREDVPPTYTVGGYDELMELLLP</sequence>
<gene>
    <name evidence="1" type="primary">yjjG_16</name>
    <name evidence="1" type="ORF">SDC9_148378</name>
</gene>
<reference evidence="1" key="1">
    <citation type="submission" date="2019-08" db="EMBL/GenBank/DDBJ databases">
        <authorList>
            <person name="Kucharzyk K."/>
            <person name="Murdoch R.W."/>
            <person name="Higgins S."/>
            <person name="Loffler F."/>
        </authorList>
    </citation>
    <scope>NUCLEOTIDE SEQUENCE</scope>
</reference>
<dbReference type="Pfam" id="PF00702">
    <property type="entry name" value="Hydrolase"/>
    <property type="match status" value="1"/>
</dbReference>
<proteinExistence type="predicted"/>
<evidence type="ECO:0000313" key="1">
    <source>
        <dbReference type="EMBL" id="MPN01172.1"/>
    </source>
</evidence>
<dbReference type="InterPro" id="IPR023214">
    <property type="entry name" value="HAD_sf"/>
</dbReference>
<dbReference type="PANTHER" id="PTHR47478">
    <property type="match status" value="1"/>
</dbReference>
<name>A0A645EIS6_9ZZZZ</name>
<dbReference type="EC" id="3.1.3.5" evidence="1"/>
<dbReference type="Gene3D" id="3.40.50.1000">
    <property type="entry name" value="HAD superfamily/HAD-like"/>
    <property type="match status" value="1"/>
</dbReference>
<dbReference type="NCBIfam" id="TIGR01509">
    <property type="entry name" value="HAD-SF-IA-v3"/>
    <property type="match status" value="1"/>
</dbReference>
<dbReference type="SUPFAM" id="SSF56784">
    <property type="entry name" value="HAD-like"/>
    <property type="match status" value="1"/>
</dbReference>
<dbReference type="InterPro" id="IPR006439">
    <property type="entry name" value="HAD-SF_hydro_IA"/>
</dbReference>
<dbReference type="NCBIfam" id="TIGR01549">
    <property type="entry name" value="HAD-SF-IA-v1"/>
    <property type="match status" value="1"/>
</dbReference>
<comment type="caution">
    <text evidence="1">The sequence shown here is derived from an EMBL/GenBank/DDBJ whole genome shotgun (WGS) entry which is preliminary data.</text>
</comment>
<dbReference type="EMBL" id="VSSQ01047194">
    <property type="protein sequence ID" value="MPN01172.1"/>
    <property type="molecule type" value="Genomic_DNA"/>
</dbReference>
<dbReference type="InterPro" id="IPR052550">
    <property type="entry name" value="Pyrimidine_5'-ntase_YjjG"/>
</dbReference>
<dbReference type="GO" id="GO:0008253">
    <property type="term" value="F:5'-nucleotidase activity"/>
    <property type="evidence" value="ECO:0007669"/>
    <property type="project" value="UniProtKB-EC"/>
</dbReference>
<keyword evidence="1" id="KW-0378">Hydrolase</keyword>
<accession>A0A645EIS6</accession>
<protein>
    <submittedName>
        <fullName evidence="1">Pyrimidine 5'-nucleotidase YjjG</fullName>
        <ecNumber evidence="1">3.1.3.5</ecNumber>
    </submittedName>
</protein>
<organism evidence="1">
    <name type="scientific">bioreactor metagenome</name>
    <dbReference type="NCBI Taxonomy" id="1076179"/>
    <lineage>
        <taxon>unclassified sequences</taxon>
        <taxon>metagenomes</taxon>
        <taxon>ecological metagenomes</taxon>
    </lineage>
</organism>